<dbReference type="RefSeq" id="WP_132847182.1">
    <property type="nucleotide sequence ID" value="NZ_CP058648.1"/>
</dbReference>
<dbReference type="InterPro" id="IPR015424">
    <property type="entry name" value="PyrdxlP-dep_Trfase"/>
</dbReference>
<dbReference type="SMART" id="SM00345">
    <property type="entry name" value="HTH_GNTR"/>
    <property type="match status" value="1"/>
</dbReference>
<dbReference type="SUPFAM" id="SSF53383">
    <property type="entry name" value="PLP-dependent transferases"/>
    <property type="match status" value="1"/>
</dbReference>
<dbReference type="GO" id="GO:0008483">
    <property type="term" value="F:transaminase activity"/>
    <property type="evidence" value="ECO:0007669"/>
    <property type="project" value="UniProtKB-KW"/>
</dbReference>
<evidence type="ECO:0000313" key="8">
    <source>
        <dbReference type="Proteomes" id="UP000295504"/>
    </source>
</evidence>
<dbReference type="PRINTS" id="PR00035">
    <property type="entry name" value="HTHGNTR"/>
</dbReference>
<reference evidence="7 8" key="1">
    <citation type="submission" date="2019-03" db="EMBL/GenBank/DDBJ databases">
        <title>Genomic Encyclopedia of Type Strains, Phase IV (KMG-IV): sequencing the most valuable type-strain genomes for metagenomic binning, comparative biology and taxonomic classification.</title>
        <authorList>
            <person name="Goeker M."/>
        </authorList>
    </citation>
    <scope>NUCLEOTIDE SEQUENCE [LARGE SCALE GENOMIC DNA]</scope>
    <source>
        <strain evidence="7 8">DSM 100013</strain>
    </source>
</reference>
<evidence type="ECO:0000313" key="7">
    <source>
        <dbReference type="EMBL" id="TCQ08005.1"/>
    </source>
</evidence>
<keyword evidence="7" id="KW-0808">Transferase</keyword>
<comment type="similarity">
    <text evidence="1">In the C-terminal section; belongs to the class-I pyridoxal-phosphate-dependent aminotransferase family.</text>
</comment>
<dbReference type="GO" id="GO:0003700">
    <property type="term" value="F:DNA-binding transcription factor activity"/>
    <property type="evidence" value="ECO:0007669"/>
    <property type="project" value="InterPro"/>
</dbReference>
<evidence type="ECO:0000256" key="1">
    <source>
        <dbReference type="ARBA" id="ARBA00005384"/>
    </source>
</evidence>
<organism evidence="7 8">
    <name type="scientific">Serpentinicella alkaliphila</name>
    <dbReference type="NCBI Taxonomy" id="1734049"/>
    <lineage>
        <taxon>Bacteria</taxon>
        <taxon>Bacillati</taxon>
        <taxon>Bacillota</taxon>
        <taxon>Clostridia</taxon>
        <taxon>Peptostreptococcales</taxon>
        <taxon>Natronincolaceae</taxon>
        <taxon>Serpentinicella</taxon>
    </lineage>
</organism>
<gene>
    <name evidence="7" type="ORF">EDD79_100189</name>
</gene>
<evidence type="ECO:0000256" key="5">
    <source>
        <dbReference type="ARBA" id="ARBA00023163"/>
    </source>
</evidence>
<dbReference type="PANTHER" id="PTHR46577">
    <property type="entry name" value="HTH-TYPE TRANSCRIPTIONAL REGULATORY PROTEIN GABR"/>
    <property type="match status" value="1"/>
</dbReference>
<dbReference type="PROSITE" id="PS50949">
    <property type="entry name" value="HTH_GNTR"/>
    <property type="match status" value="1"/>
</dbReference>
<dbReference type="InterPro" id="IPR000524">
    <property type="entry name" value="Tscrpt_reg_HTH_GntR"/>
</dbReference>
<keyword evidence="3" id="KW-0805">Transcription regulation</keyword>
<evidence type="ECO:0000259" key="6">
    <source>
        <dbReference type="PROSITE" id="PS50949"/>
    </source>
</evidence>
<keyword evidence="8" id="KW-1185">Reference proteome</keyword>
<comment type="caution">
    <text evidence="7">The sequence shown here is derived from an EMBL/GenBank/DDBJ whole genome shotgun (WGS) entry which is preliminary data.</text>
</comment>
<evidence type="ECO:0000256" key="2">
    <source>
        <dbReference type="ARBA" id="ARBA00022898"/>
    </source>
</evidence>
<name>A0A4R2U2H5_9FIRM</name>
<dbReference type="GO" id="GO:0003677">
    <property type="term" value="F:DNA binding"/>
    <property type="evidence" value="ECO:0007669"/>
    <property type="project" value="UniProtKB-KW"/>
</dbReference>
<dbReference type="SUPFAM" id="SSF46785">
    <property type="entry name" value="Winged helix' DNA-binding domain"/>
    <property type="match status" value="1"/>
</dbReference>
<dbReference type="Pfam" id="PF00392">
    <property type="entry name" value="GntR"/>
    <property type="match status" value="1"/>
</dbReference>
<dbReference type="Proteomes" id="UP000295504">
    <property type="component" value="Unassembled WGS sequence"/>
</dbReference>
<dbReference type="InterPro" id="IPR004839">
    <property type="entry name" value="Aminotransferase_I/II_large"/>
</dbReference>
<evidence type="ECO:0000256" key="4">
    <source>
        <dbReference type="ARBA" id="ARBA00023125"/>
    </source>
</evidence>
<proteinExistence type="inferred from homology"/>
<evidence type="ECO:0000256" key="3">
    <source>
        <dbReference type="ARBA" id="ARBA00023015"/>
    </source>
</evidence>
<dbReference type="InterPro" id="IPR015421">
    <property type="entry name" value="PyrdxlP-dep_Trfase_major"/>
</dbReference>
<sequence length="470" mass="54244">MHMLMFSGDLDSKVPIYHQLYSYIKSEIQLGRIAYNSKLPSKRKLASYLSISQNTIQNAYDQLIEEGYVISRERKGYYVCKIDNITKIDLNIEYPETNQKINKYIVKYDFSYNGVDMQTFPFSTWRKFTKDIISEYDLDLLQLGDSQGNENLRTSIAEYLHQSRGVNCSPNQIIVSAGTESLMQIIIQLLHRDSVYGIENPGYEKLNLLFSSNHIKFKGINIDEGGMIIKDIIKNKADVLCITPAHQFPSGEIMPINRRVQILNWANEKNGRYIIEDDYDGEFKYSGKPIPALQGLDANEKVIYIGAFSKSLSPSVRVSYMVLPPHLVKRYREKLSYIICPVPIINQKVLYKFIHEGYFERHLNKMRNIYKKKRETLVKKLLDLNCGIKIFGADAGLHLLISFDNGMTEEQLVASALEDGVKVYGLSKYFYNKHHVEKIPKILLGYATMTEEQISDALEILRKTWFKDVN</sequence>
<keyword evidence="4" id="KW-0238">DNA-binding</keyword>
<keyword evidence="7" id="KW-0032">Aminotransferase</keyword>
<feature type="domain" description="HTH gntR-type" evidence="6">
    <location>
        <begin position="14"/>
        <end position="82"/>
    </location>
</feature>
<dbReference type="AlphaFoldDB" id="A0A4R2U2H5"/>
<protein>
    <submittedName>
        <fullName evidence="7">GntR family transcriptional regulator/MocR family aminotransferase</fullName>
    </submittedName>
</protein>
<dbReference type="OrthoDB" id="9808770at2"/>
<dbReference type="Gene3D" id="3.40.640.10">
    <property type="entry name" value="Type I PLP-dependent aspartate aminotransferase-like (Major domain)"/>
    <property type="match status" value="1"/>
</dbReference>
<dbReference type="CDD" id="cd00609">
    <property type="entry name" value="AAT_like"/>
    <property type="match status" value="1"/>
</dbReference>
<dbReference type="Gene3D" id="1.10.10.10">
    <property type="entry name" value="Winged helix-like DNA-binding domain superfamily/Winged helix DNA-binding domain"/>
    <property type="match status" value="1"/>
</dbReference>
<dbReference type="GO" id="GO:0030170">
    <property type="term" value="F:pyridoxal phosphate binding"/>
    <property type="evidence" value="ECO:0007669"/>
    <property type="project" value="InterPro"/>
</dbReference>
<dbReference type="PANTHER" id="PTHR46577:SF1">
    <property type="entry name" value="HTH-TYPE TRANSCRIPTIONAL REGULATORY PROTEIN GABR"/>
    <property type="match status" value="1"/>
</dbReference>
<keyword evidence="2" id="KW-0663">Pyridoxal phosphate</keyword>
<accession>A0A4R2U2H5</accession>
<dbReference type="EMBL" id="SLYC01000001">
    <property type="protein sequence ID" value="TCQ08005.1"/>
    <property type="molecule type" value="Genomic_DNA"/>
</dbReference>
<dbReference type="InterPro" id="IPR036390">
    <property type="entry name" value="WH_DNA-bd_sf"/>
</dbReference>
<dbReference type="CDD" id="cd07377">
    <property type="entry name" value="WHTH_GntR"/>
    <property type="match status" value="1"/>
</dbReference>
<dbReference type="InterPro" id="IPR036388">
    <property type="entry name" value="WH-like_DNA-bd_sf"/>
</dbReference>
<keyword evidence="5" id="KW-0804">Transcription</keyword>
<dbReference type="InterPro" id="IPR051446">
    <property type="entry name" value="HTH_trans_reg/aminotransferase"/>
</dbReference>
<dbReference type="Pfam" id="PF00155">
    <property type="entry name" value="Aminotran_1_2"/>
    <property type="match status" value="1"/>
</dbReference>